<feature type="region of interest" description="Disordered" evidence="1">
    <location>
        <begin position="923"/>
        <end position="977"/>
    </location>
</feature>
<evidence type="ECO:0000313" key="4">
    <source>
        <dbReference type="Proteomes" id="UP001390339"/>
    </source>
</evidence>
<evidence type="ECO:0000313" key="3">
    <source>
        <dbReference type="EMBL" id="KAK8877633.1"/>
    </source>
</evidence>
<dbReference type="Proteomes" id="UP001390339">
    <property type="component" value="Unassembled WGS sequence"/>
</dbReference>
<evidence type="ECO:0000256" key="2">
    <source>
        <dbReference type="SAM" id="Phobius"/>
    </source>
</evidence>
<feature type="region of interest" description="Disordered" evidence="1">
    <location>
        <begin position="498"/>
        <end position="520"/>
    </location>
</feature>
<feature type="transmembrane region" description="Helical" evidence="2">
    <location>
        <begin position="1153"/>
        <end position="1172"/>
    </location>
</feature>
<evidence type="ECO:0000256" key="1">
    <source>
        <dbReference type="SAM" id="MobiDB-lite"/>
    </source>
</evidence>
<feature type="compositionally biased region" description="Polar residues" evidence="1">
    <location>
        <begin position="923"/>
        <end position="934"/>
    </location>
</feature>
<proteinExistence type="predicted"/>
<keyword evidence="4" id="KW-1185">Reference proteome</keyword>
<feature type="compositionally biased region" description="Polar residues" evidence="1">
    <location>
        <begin position="947"/>
        <end position="974"/>
    </location>
</feature>
<name>A0ABR2JIK6_9PEZI</name>
<feature type="compositionally biased region" description="Polar residues" evidence="1">
    <location>
        <begin position="819"/>
        <end position="836"/>
    </location>
</feature>
<comment type="caution">
    <text evidence="3">The sequence shown here is derived from an EMBL/GenBank/DDBJ whole genome shotgun (WGS) entry which is preliminary data.</text>
</comment>
<sequence>MSGNAGANNNQPGSESNADSLQQALFQGANEQARWLASQQAQVQNPNFQPANQSPVSMAQTPGNTVTQEQIQQVQQEAEERVRWLESQQASILNQDFPGREERRQWMEAQQNQIRLASQVGQAQGQIPQASTAGNNDHRPFFNRALLDLISARQLGAPPVSSANNNLGRPQAQNPFAPPARGASNNVVSHQGPNPAMPPPPPIRRGPRPNAPLAESRQVEVRRQKASLLHLCYTSDAFYSSEPIAWQGAPCYTRRLDVHQDSWCQVTLEARVCLVTPTWGTPFQDLKQCPGLNKPDQANKNELLGCLQITVTLLDLRGTRVGSPQSSGSEADNPSPPGPVSQLKEFLPWEQNRPLITHVRIATEDAPHYIQLGGGLEHCHFPPGGFPEILQGAGYLATNDALRNDARLLFAESQRKHLPQGGFINAIKQELRKALRWRLSWPEGANATLNVAQFNALEGDFLGAVRPLDEAAYLDALGAGFVELQRLARQYDRDMKLHRQPRSFHDAQEQRRPDSTHKGKEVLREIESASGVRVIQKVIEPLEKKPASVEIAECGQTGDRVEGEENTDTSSLLAAELWQYPWPVPPGSTYSRASSVFDTSSTNRSRSSAPSDASEASVDMFQPPTRPKPVRYVLPCEFRHIASCKEQFPLGEFDAWVEHIADTHLRRIYLDRWTCWFCDAVNFVATRQGLDAETNFRNRMAHIRDHIAQGGMENHKGRPDWDFLEHLWHHGLIDESIYTLVKGYKKSQAVDGEVSWDFRPPSQERREELGKRLLYDMTKENRAINRHKANHASKEDRSSSVTRSLQGEDNRQETRSSKGRTNQSAKKNPQPTSGPTDSPDAPGQSTNNQGATILTTLRIAMLHRYSRTMSCLLWPYQSATSMFWPRISSGYGRVRWNCKCGKPLYLDFADAEMGAAVAYAQSASGGSSPVSVTRSAPGGLRRDDSRSSMNTQQTAFSSITDNGSTTTSPTQIQEMPNYPPTLAQDTKQYLLLCAKTGSNQIKLEQIDLTHVVDNAMLYHRIRTEYHKLRRQTKRNIFLVPTRVEYVNFELIQRRQTGECVGNYQIDSIPSIKEVMARQYTFWPCPPAIGSVPIQSHIFMHSFLTPGDHGTTRDFERLPKKVNTKLTCSAGATNARQVPMGWGIYIVEDLNTPLLASLLLAILLLVLIVTAVWSIHKDDIQGGMGIGQFAIAFVTGVLATGALRNKASLGAG</sequence>
<organism evidence="3 4">
    <name type="scientific">Apiospora arundinis</name>
    <dbReference type="NCBI Taxonomy" id="335852"/>
    <lineage>
        <taxon>Eukaryota</taxon>
        <taxon>Fungi</taxon>
        <taxon>Dikarya</taxon>
        <taxon>Ascomycota</taxon>
        <taxon>Pezizomycotina</taxon>
        <taxon>Sordariomycetes</taxon>
        <taxon>Xylariomycetidae</taxon>
        <taxon>Amphisphaeriales</taxon>
        <taxon>Apiosporaceae</taxon>
        <taxon>Apiospora</taxon>
    </lineage>
</organism>
<feature type="transmembrane region" description="Helical" evidence="2">
    <location>
        <begin position="1184"/>
        <end position="1202"/>
    </location>
</feature>
<feature type="region of interest" description="Disordered" evidence="1">
    <location>
        <begin position="320"/>
        <end position="343"/>
    </location>
</feature>
<keyword evidence="2" id="KW-0472">Membrane</keyword>
<feature type="region of interest" description="Disordered" evidence="1">
    <location>
        <begin position="160"/>
        <end position="218"/>
    </location>
</feature>
<feature type="region of interest" description="Disordered" evidence="1">
    <location>
        <begin position="594"/>
        <end position="622"/>
    </location>
</feature>
<feature type="compositionally biased region" description="Polar residues" evidence="1">
    <location>
        <begin position="1"/>
        <end position="25"/>
    </location>
</feature>
<feature type="region of interest" description="Disordered" evidence="1">
    <location>
        <begin position="780"/>
        <end position="850"/>
    </location>
</feature>
<reference evidence="3 4" key="1">
    <citation type="journal article" date="2024" name="IMA Fungus">
        <title>Apiospora arundinis, a panoply of carbohydrate-active enzymes and secondary metabolites.</title>
        <authorList>
            <person name="Sorensen T."/>
            <person name="Petersen C."/>
            <person name="Muurmann A.T."/>
            <person name="Christiansen J.V."/>
            <person name="Brundto M.L."/>
            <person name="Overgaard C.K."/>
            <person name="Boysen A.T."/>
            <person name="Wollenberg R.D."/>
            <person name="Larsen T.O."/>
            <person name="Sorensen J.L."/>
            <person name="Nielsen K.L."/>
            <person name="Sondergaard T.E."/>
        </authorList>
    </citation>
    <scope>NUCLEOTIDE SEQUENCE [LARGE SCALE GENOMIC DNA]</scope>
    <source>
        <strain evidence="3 4">AAU 773</strain>
    </source>
</reference>
<accession>A0ABR2JIK6</accession>
<gene>
    <name evidence="3" type="ORF">PGQ11_002579</name>
</gene>
<feature type="region of interest" description="Disordered" evidence="1">
    <location>
        <begin position="1"/>
        <end position="69"/>
    </location>
</feature>
<feature type="compositionally biased region" description="Basic and acidic residues" evidence="1">
    <location>
        <begin position="806"/>
        <end position="816"/>
    </location>
</feature>
<keyword evidence="2" id="KW-1133">Transmembrane helix</keyword>
<feature type="compositionally biased region" description="Low complexity" evidence="1">
    <location>
        <begin position="599"/>
        <end position="608"/>
    </location>
</feature>
<keyword evidence="2" id="KW-0812">Transmembrane</keyword>
<feature type="compositionally biased region" description="Pro residues" evidence="1">
    <location>
        <begin position="195"/>
        <end position="204"/>
    </location>
</feature>
<protein>
    <submittedName>
        <fullName evidence="3">Uncharacterized protein</fullName>
    </submittedName>
</protein>
<dbReference type="EMBL" id="JAPCWZ010000002">
    <property type="protein sequence ID" value="KAK8877633.1"/>
    <property type="molecule type" value="Genomic_DNA"/>
</dbReference>
<feature type="compositionally biased region" description="Polar residues" evidence="1">
    <location>
        <begin position="322"/>
        <end position="332"/>
    </location>
</feature>
<feature type="compositionally biased region" description="Polar residues" evidence="1">
    <location>
        <begin position="161"/>
        <end position="174"/>
    </location>
</feature>
<feature type="compositionally biased region" description="Polar residues" evidence="1">
    <location>
        <begin position="37"/>
        <end position="67"/>
    </location>
</feature>